<keyword evidence="3" id="KW-1185">Reference proteome</keyword>
<evidence type="ECO:0000256" key="1">
    <source>
        <dbReference type="SAM" id="SignalP"/>
    </source>
</evidence>
<dbReference type="AlphaFoldDB" id="A0A1H2JCQ4"/>
<dbReference type="EMBL" id="FNLL01000011">
    <property type="protein sequence ID" value="SDU54189.1"/>
    <property type="molecule type" value="Genomic_DNA"/>
</dbReference>
<evidence type="ECO:0000313" key="3">
    <source>
        <dbReference type="Proteomes" id="UP000199608"/>
    </source>
</evidence>
<protein>
    <submittedName>
        <fullName evidence="2">Uncharacterized protein</fullName>
    </submittedName>
</protein>
<sequence>MRFINRFSVCFFLLFFSLQQAIALDDKELKDRLQKMAESRGIKDKKQIEMLWKYVQSIVNGQNS</sequence>
<dbReference type="Proteomes" id="UP000199608">
    <property type="component" value="Unassembled WGS sequence"/>
</dbReference>
<feature type="chain" id="PRO_5011615797" evidence="1">
    <location>
        <begin position="24"/>
        <end position="64"/>
    </location>
</feature>
<feature type="signal peptide" evidence="1">
    <location>
        <begin position="1"/>
        <end position="23"/>
    </location>
</feature>
<keyword evidence="1" id="KW-0732">Signal</keyword>
<organism evidence="2 3">
    <name type="scientific">Desulfobacula phenolica</name>
    <dbReference type="NCBI Taxonomy" id="90732"/>
    <lineage>
        <taxon>Bacteria</taxon>
        <taxon>Pseudomonadati</taxon>
        <taxon>Thermodesulfobacteriota</taxon>
        <taxon>Desulfobacteria</taxon>
        <taxon>Desulfobacterales</taxon>
        <taxon>Desulfobacteraceae</taxon>
        <taxon>Desulfobacula</taxon>
    </lineage>
</organism>
<reference evidence="3" key="1">
    <citation type="submission" date="2016-10" db="EMBL/GenBank/DDBJ databases">
        <authorList>
            <person name="Varghese N."/>
            <person name="Submissions S."/>
        </authorList>
    </citation>
    <scope>NUCLEOTIDE SEQUENCE [LARGE SCALE GENOMIC DNA]</scope>
    <source>
        <strain evidence="3">DSM 3384</strain>
    </source>
</reference>
<accession>A0A1H2JCQ4</accession>
<gene>
    <name evidence="2" type="ORF">SAMN04487931_111172</name>
</gene>
<proteinExistence type="predicted"/>
<name>A0A1H2JCQ4_9BACT</name>
<dbReference type="RefSeq" id="WP_092236924.1">
    <property type="nucleotide sequence ID" value="NZ_FNLL01000011.1"/>
</dbReference>
<evidence type="ECO:0000313" key="2">
    <source>
        <dbReference type="EMBL" id="SDU54189.1"/>
    </source>
</evidence>